<reference evidence="2" key="1">
    <citation type="submission" date="2021-03" db="EMBL/GenBank/DDBJ databases">
        <title>Draft genome sequence of rust myrtle Austropuccinia psidii MF-1, a brazilian biotype.</title>
        <authorList>
            <person name="Quecine M.C."/>
            <person name="Pachon D.M.R."/>
            <person name="Bonatelli M.L."/>
            <person name="Correr F.H."/>
            <person name="Franceschini L.M."/>
            <person name="Leite T.F."/>
            <person name="Margarido G.R.A."/>
            <person name="Almeida C.A."/>
            <person name="Ferrarezi J.A."/>
            <person name="Labate C.A."/>
        </authorList>
    </citation>
    <scope>NUCLEOTIDE SEQUENCE</scope>
    <source>
        <strain evidence="2">MF-1</strain>
    </source>
</reference>
<dbReference type="EMBL" id="AVOT02128647">
    <property type="protein sequence ID" value="MBW0587920.1"/>
    <property type="molecule type" value="Genomic_DNA"/>
</dbReference>
<proteinExistence type="predicted"/>
<evidence type="ECO:0000256" key="1">
    <source>
        <dbReference type="SAM" id="MobiDB-lite"/>
    </source>
</evidence>
<evidence type="ECO:0000313" key="3">
    <source>
        <dbReference type="Proteomes" id="UP000765509"/>
    </source>
</evidence>
<dbReference type="Proteomes" id="UP000765509">
    <property type="component" value="Unassembled WGS sequence"/>
</dbReference>
<keyword evidence="3" id="KW-1185">Reference proteome</keyword>
<feature type="compositionally biased region" description="Low complexity" evidence="1">
    <location>
        <begin position="53"/>
        <end position="63"/>
    </location>
</feature>
<accession>A0A9Q3KYT8</accession>
<evidence type="ECO:0000313" key="2">
    <source>
        <dbReference type="EMBL" id="MBW0587920.1"/>
    </source>
</evidence>
<dbReference type="OrthoDB" id="2507130at2759"/>
<sequence>MLNRLNNLKNQPTNTQTKVITTPQLAKKTNNTALSYAEAIVIGAPKITHQLPKKPNFTTKNPPSSEKNKFKKFSIVIQTKFGATKHFEGKTMQESYKKVNKALMEGNTKQDKTPV</sequence>
<feature type="region of interest" description="Disordered" evidence="1">
    <location>
        <begin position="50"/>
        <end position="70"/>
    </location>
</feature>
<gene>
    <name evidence="2" type="ORF">O181_127635</name>
</gene>
<comment type="caution">
    <text evidence="2">The sequence shown here is derived from an EMBL/GenBank/DDBJ whole genome shotgun (WGS) entry which is preliminary data.</text>
</comment>
<dbReference type="AlphaFoldDB" id="A0A9Q3KYT8"/>
<protein>
    <submittedName>
        <fullName evidence="2">Uncharacterized protein</fullName>
    </submittedName>
</protein>
<organism evidence="2 3">
    <name type="scientific">Austropuccinia psidii MF-1</name>
    <dbReference type="NCBI Taxonomy" id="1389203"/>
    <lineage>
        <taxon>Eukaryota</taxon>
        <taxon>Fungi</taxon>
        <taxon>Dikarya</taxon>
        <taxon>Basidiomycota</taxon>
        <taxon>Pucciniomycotina</taxon>
        <taxon>Pucciniomycetes</taxon>
        <taxon>Pucciniales</taxon>
        <taxon>Sphaerophragmiaceae</taxon>
        <taxon>Austropuccinia</taxon>
    </lineage>
</organism>
<name>A0A9Q3KYT8_9BASI</name>